<dbReference type="Gene3D" id="3.30.420.280">
    <property type="match status" value="1"/>
</dbReference>
<organism evidence="2">
    <name type="scientific">bioreactor metagenome</name>
    <dbReference type="NCBI Taxonomy" id="1076179"/>
    <lineage>
        <taxon>unclassified sequences</taxon>
        <taxon>metagenomes</taxon>
        <taxon>ecological metagenomes</taxon>
    </lineage>
</organism>
<protein>
    <recommendedName>
        <fullName evidence="1">Phage terminase large subunit C-terminal domain-containing protein</fullName>
    </recommendedName>
</protein>
<gene>
    <name evidence="2" type="ORF">SDC9_144982</name>
</gene>
<sequence length="145" mass="16593">MASIVDEDNKKLYIFDEFFRKGMLNNELAQMIKDKGYSKEVIIADSAERKSIDEIKKLGVPRIKPAKKGHGSIMTGIQKVNQYEIIVHPNCTNIQDELDNYSYKKDKVTGEYLNSPIDSYNHGLDALRMSIQSVKRKARILTVKL</sequence>
<dbReference type="Pfam" id="PF17288">
    <property type="entry name" value="Terminase_3C"/>
    <property type="match status" value="1"/>
</dbReference>
<dbReference type="EMBL" id="VSSQ01044020">
    <property type="protein sequence ID" value="MPM97802.1"/>
    <property type="molecule type" value="Genomic_DNA"/>
</dbReference>
<dbReference type="PANTHER" id="PTHR39184:SF1">
    <property type="entry name" value="PBSX PHAGE TERMINASE LARGE SUBUNIT"/>
    <property type="match status" value="1"/>
</dbReference>
<dbReference type="InterPro" id="IPR052380">
    <property type="entry name" value="Viral_DNA_packaging_terminase"/>
</dbReference>
<feature type="domain" description="Phage terminase large subunit C-terminal" evidence="1">
    <location>
        <begin position="5"/>
        <end position="132"/>
    </location>
</feature>
<comment type="caution">
    <text evidence="2">The sequence shown here is derived from an EMBL/GenBank/DDBJ whole genome shotgun (WGS) entry which is preliminary data.</text>
</comment>
<name>A0A645EAY0_9ZZZZ</name>
<proteinExistence type="predicted"/>
<evidence type="ECO:0000259" key="1">
    <source>
        <dbReference type="Pfam" id="PF17288"/>
    </source>
</evidence>
<dbReference type="PANTHER" id="PTHR39184">
    <property type="match status" value="1"/>
</dbReference>
<accession>A0A645EAY0</accession>
<dbReference type="AlphaFoldDB" id="A0A645EAY0"/>
<reference evidence="2" key="1">
    <citation type="submission" date="2019-08" db="EMBL/GenBank/DDBJ databases">
        <authorList>
            <person name="Kucharzyk K."/>
            <person name="Murdoch R.W."/>
            <person name="Higgins S."/>
            <person name="Loffler F."/>
        </authorList>
    </citation>
    <scope>NUCLEOTIDE SEQUENCE</scope>
</reference>
<dbReference type="InterPro" id="IPR035413">
    <property type="entry name" value="Terminase_L_C"/>
</dbReference>
<evidence type="ECO:0000313" key="2">
    <source>
        <dbReference type="EMBL" id="MPM97802.1"/>
    </source>
</evidence>